<sequence length="652" mass="68067">MTTHPCRHIRVVLFAGLALGSGSACAQVLTNGDFETGNLTGWTTGGTNAAAVIRASDITPSPATATVPQPPGAPATNYFAILSNGPGDLGGAAQFYDANTTSDYDLGTLSQTITLPFAPAVISFDWNFPTSEQDQGDTFDDLFDLRANNTQIWSGSSCKNNGSNYSNFPSAPCSGLAQNTWTVTGAAAGIAQNTQLRFGIGSWQHVCVPLPSSLTAGSAVTLRYAVLDQGDASYDSALLLDNIRIASACDATRNDALRQLSNTSGQNVTLKNGSIVVRPVTNTKPAIDDSGTSAAFISNANLTADNPNLLAQVFTWNGASFARATPLIVDATGNINGVALSGALDSGYKGRYVAIAAQLTSSGSAQIYRYDRSSGALSSVTATTNCDTNGQYALDNVNPFISTDGSRIAWESECASLTGAANGVKRVVYADFNGTNWTGKAPFTDLTSCVARNPRLNRSGNGRYLAFESTCNPTLTGNTAGNTVVFRYDTTKTGVTAFVQEMTGSSTALAASPSLDSSGRYTLYLSVNASSGHSEIWRYDATAASNTQLTTTSTSTIFLDVYAAGDSTRFAYERQDLGTNFSEVGYGTISGSTATLTPVGQGYANPLGGPALITGARIGMDTTTPVVTFYSDFDFLGTNTDVNSELFQARGQ</sequence>
<dbReference type="InterPro" id="IPR011042">
    <property type="entry name" value="6-blade_b-propeller_TolB-like"/>
</dbReference>
<protein>
    <submittedName>
        <fullName evidence="2">Uncharacterized protein</fullName>
    </submittedName>
</protein>
<gene>
    <name evidence="2" type="ORF">GCM10009105_14530</name>
</gene>
<evidence type="ECO:0000313" key="3">
    <source>
        <dbReference type="Proteomes" id="UP001501523"/>
    </source>
</evidence>
<keyword evidence="3" id="KW-1185">Reference proteome</keyword>
<evidence type="ECO:0000256" key="1">
    <source>
        <dbReference type="SAM" id="SignalP"/>
    </source>
</evidence>
<dbReference type="PROSITE" id="PS51257">
    <property type="entry name" value="PROKAR_LIPOPROTEIN"/>
    <property type="match status" value="1"/>
</dbReference>
<dbReference type="Gene3D" id="2.120.10.30">
    <property type="entry name" value="TolB, C-terminal domain"/>
    <property type="match status" value="1"/>
</dbReference>
<dbReference type="EMBL" id="BAAAEU010000006">
    <property type="protein sequence ID" value="GAA0712166.1"/>
    <property type="molecule type" value="Genomic_DNA"/>
</dbReference>
<keyword evidence="1" id="KW-0732">Signal</keyword>
<comment type="caution">
    <text evidence="2">The sequence shown here is derived from an EMBL/GenBank/DDBJ whole genome shotgun (WGS) entry which is preliminary data.</text>
</comment>
<feature type="chain" id="PRO_5045904481" evidence="1">
    <location>
        <begin position="27"/>
        <end position="652"/>
    </location>
</feature>
<dbReference type="SUPFAM" id="SSF69304">
    <property type="entry name" value="Tricorn protease N-terminal domain"/>
    <property type="match status" value="1"/>
</dbReference>
<dbReference type="Proteomes" id="UP001501523">
    <property type="component" value="Unassembled WGS sequence"/>
</dbReference>
<accession>A0ABP3TM42</accession>
<dbReference type="RefSeq" id="WP_343788767.1">
    <property type="nucleotide sequence ID" value="NZ_BAAAEU010000006.1"/>
</dbReference>
<feature type="signal peptide" evidence="1">
    <location>
        <begin position="1"/>
        <end position="26"/>
    </location>
</feature>
<name>A0ABP3TM42_9GAMM</name>
<proteinExistence type="predicted"/>
<reference evidence="3" key="1">
    <citation type="journal article" date="2019" name="Int. J. Syst. Evol. Microbiol.">
        <title>The Global Catalogue of Microorganisms (GCM) 10K type strain sequencing project: providing services to taxonomists for standard genome sequencing and annotation.</title>
        <authorList>
            <consortium name="The Broad Institute Genomics Platform"/>
            <consortium name="The Broad Institute Genome Sequencing Center for Infectious Disease"/>
            <person name="Wu L."/>
            <person name="Ma J."/>
        </authorList>
    </citation>
    <scope>NUCLEOTIDE SEQUENCE [LARGE SCALE GENOMIC DNA]</scope>
    <source>
        <strain evidence="3">JCM 15421</strain>
    </source>
</reference>
<organism evidence="2 3">
    <name type="scientific">Dokdonella soli</name>
    <dbReference type="NCBI Taxonomy" id="529810"/>
    <lineage>
        <taxon>Bacteria</taxon>
        <taxon>Pseudomonadati</taxon>
        <taxon>Pseudomonadota</taxon>
        <taxon>Gammaproteobacteria</taxon>
        <taxon>Lysobacterales</taxon>
        <taxon>Rhodanobacteraceae</taxon>
        <taxon>Dokdonella</taxon>
    </lineage>
</organism>
<evidence type="ECO:0000313" key="2">
    <source>
        <dbReference type="EMBL" id="GAA0712166.1"/>
    </source>
</evidence>